<organism evidence="3">
    <name type="scientific">Mesoaciditoga lauensis</name>
    <dbReference type="NCBI Taxonomy" id="1495039"/>
    <lineage>
        <taxon>Bacteria</taxon>
        <taxon>Thermotogati</taxon>
        <taxon>Thermotogota</taxon>
        <taxon>Thermotogae</taxon>
        <taxon>Mesoaciditogales</taxon>
        <taxon>Mesoaciditogaceae</taxon>
        <taxon>Mesoaciditoga</taxon>
    </lineage>
</organism>
<evidence type="ECO:0000256" key="2">
    <source>
        <dbReference type="SAM" id="MobiDB-lite"/>
    </source>
</evidence>
<feature type="coiled-coil region" evidence="1">
    <location>
        <begin position="56"/>
        <end position="83"/>
    </location>
</feature>
<keyword evidence="1" id="KW-0175">Coiled coil</keyword>
<accession>A0A7V3VT05</accession>
<evidence type="ECO:0000313" key="3">
    <source>
        <dbReference type="EMBL" id="HGE75498.1"/>
    </source>
</evidence>
<reference evidence="3" key="1">
    <citation type="journal article" date="2020" name="mSystems">
        <title>Genome- and Community-Level Interaction Insights into Carbon Utilization and Element Cycling Functions of Hydrothermarchaeota in Hydrothermal Sediment.</title>
        <authorList>
            <person name="Zhou Z."/>
            <person name="Liu Y."/>
            <person name="Xu W."/>
            <person name="Pan J."/>
            <person name="Luo Z.H."/>
            <person name="Li M."/>
        </authorList>
    </citation>
    <scope>NUCLEOTIDE SEQUENCE [LARGE SCALE GENOMIC DNA]</scope>
    <source>
        <strain evidence="3">SpSt-966</strain>
    </source>
</reference>
<comment type="caution">
    <text evidence="3">The sequence shown here is derived from an EMBL/GenBank/DDBJ whole genome shotgun (WGS) entry which is preliminary data.</text>
</comment>
<evidence type="ECO:0000256" key="1">
    <source>
        <dbReference type="SAM" id="Coils"/>
    </source>
</evidence>
<name>A0A7V3VT05_9BACT</name>
<dbReference type="EMBL" id="DTPE01000205">
    <property type="protein sequence ID" value="HGE75498.1"/>
    <property type="molecule type" value="Genomic_DNA"/>
</dbReference>
<proteinExistence type="predicted"/>
<dbReference type="AlphaFoldDB" id="A0A7V3VT05"/>
<feature type="region of interest" description="Disordered" evidence="2">
    <location>
        <begin position="88"/>
        <end position="127"/>
    </location>
</feature>
<protein>
    <submittedName>
        <fullName evidence="3">Uncharacterized protein</fullName>
    </submittedName>
</protein>
<gene>
    <name evidence="3" type="ORF">ENX73_05180</name>
</gene>
<sequence length="127" mass="14805">MDKELKEKIDEVASLINDSEIYDYSAPEIIWDDENGYIIEEENAVLEDLVWGGMTESEAKNSLKEYKENLQKAAKVVHKLITDGSISSEDEIWDYIDEENEDDDYYDEDEEEGGEEYDEGEDDEEDR</sequence>